<gene>
    <name evidence="1" type="ORF">Sango_0635000</name>
</gene>
<sequence>MAVIVRFVNKKGQVIEKFLGVEHVSDTSASSLKAALEGSSCKRRDELLQNHHAKIVEKLEKGEIFSGRGKQQETTLARPGDTRWCSHHITLDRLLSIWDSVLEILQYVCDDGDIVEQRGRTSSLIEKMKSFEFVFILHLMIRVLE</sequence>
<comment type="caution">
    <text evidence="1">The sequence shown here is derived from an EMBL/GenBank/DDBJ whole genome shotgun (WGS) entry which is preliminary data.</text>
</comment>
<dbReference type="PANTHER" id="PTHR11697:SF230">
    <property type="entry name" value="ZINC FINGER, MYM DOMAIN CONTAINING 1"/>
    <property type="match status" value="1"/>
</dbReference>
<dbReference type="AlphaFoldDB" id="A0AAE1X6N9"/>
<name>A0AAE1X6N9_9LAMI</name>
<dbReference type="EMBL" id="JACGWL010000003">
    <property type="protein sequence ID" value="KAK4406285.1"/>
    <property type="molecule type" value="Genomic_DNA"/>
</dbReference>
<protein>
    <recommendedName>
        <fullName evidence="3">DUF4371 domain-containing protein</fullName>
    </recommendedName>
</protein>
<proteinExistence type="predicted"/>
<evidence type="ECO:0008006" key="3">
    <source>
        <dbReference type="Google" id="ProtNLM"/>
    </source>
</evidence>
<organism evidence="1 2">
    <name type="scientific">Sesamum angolense</name>
    <dbReference type="NCBI Taxonomy" id="2727404"/>
    <lineage>
        <taxon>Eukaryota</taxon>
        <taxon>Viridiplantae</taxon>
        <taxon>Streptophyta</taxon>
        <taxon>Embryophyta</taxon>
        <taxon>Tracheophyta</taxon>
        <taxon>Spermatophyta</taxon>
        <taxon>Magnoliopsida</taxon>
        <taxon>eudicotyledons</taxon>
        <taxon>Gunneridae</taxon>
        <taxon>Pentapetalae</taxon>
        <taxon>asterids</taxon>
        <taxon>lamiids</taxon>
        <taxon>Lamiales</taxon>
        <taxon>Pedaliaceae</taxon>
        <taxon>Sesamum</taxon>
    </lineage>
</organism>
<evidence type="ECO:0000313" key="1">
    <source>
        <dbReference type="EMBL" id="KAK4406285.1"/>
    </source>
</evidence>
<reference evidence="1" key="2">
    <citation type="journal article" date="2024" name="Plant">
        <title>Genomic evolution and insights into agronomic trait innovations of Sesamum species.</title>
        <authorList>
            <person name="Miao H."/>
            <person name="Wang L."/>
            <person name="Qu L."/>
            <person name="Liu H."/>
            <person name="Sun Y."/>
            <person name="Le M."/>
            <person name="Wang Q."/>
            <person name="Wei S."/>
            <person name="Zheng Y."/>
            <person name="Lin W."/>
            <person name="Duan Y."/>
            <person name="Cao H."/>
            <person name="Xiong S."/>
            <person name="Wang X."/>
            <person name="Wei L."/>
            <person name="Li C."/>
            <person name="Ma Q."/>
            <person name="Ju M."/>
            <person name="Zhao R."/>
            <person name="Li G."/>
            <person name="Mu C."/>
            <person name="Tian Q."/>
            <person name="Mei H."/>
            <person name="Zhang T."/>
            <person name="Gao T."/>
            <person name="Zhang H."/>
        </authorList>
    </citation>
    <scope>NUCLEOTIDE SEQUENCE</scope>
    <source>
        <strain evidence="1">K16</strain>
    </source>
</reference>
<reference evidence="1" key="1">
    <citation type="submission" date="2020-06" db="EMBL/GenBank/DDBJ databases">
        <authorList>
            <person name="Li T."/>
            <person name="Hu X."/>
            <person name="Zhang T."/>
            <person name="Song X."/>
            <person name="Zhang H."/>
            <person name="Dai N."/>
            <person name="Sheng W."/>
            <person name="Hou X."/>
            <person name="Wei L."/>
        </authorList>
    </citation>
    <scope>NUCLEOTIDE SEQUENCE</scope>
    <source>
        <strain evidence="1">K16</strain>
        <tissue evidence="1">Leaf</tissue>
    </source>
</reference>
<dbReference type="PANTHER" id="PTHR11697">
    <property type="entry name" value="GENERAL TRANSCRIPTION FACTOR 2-RELATED ZINC FINGER PROTEIN"/>
    <property type="match status" value="1"/>
</dbReference>
<dbReference type="Proteomes" id="UP001289374">
    <property type="component" value="Unassembled WGS sequence"/>
</dbReference>
<accession>A0AAE1X6N9</accession>
<keyword evidence="2" id="KW-1185">Reference proteome</keyword>
<dbReference type="InterPro" id="IPR055298">
    <property type="entry name" value="AtLOH3-like"/>
</dbReference>
<evidence type="ECO:0000313" key="2">
    <source>
        <dbReference type="Proteomes" id="UP001289374"/>
    </source>
</evidence>